<comment type="function">
    <text evidence="4">Dirigent proteins impart stereoselectivity on the phenoxy radical-coupling reaction, yielding optically active lignans from two molecules of coniferyl alcohol in the biosynthesis of lignans, flavonolignans, and alkaloids and thus plays a central role in plant secondary metabolism.</text>
</comment>
<dbReference type="InterPro" id="IPR044859">
    <property type="entry name" value="Allene_oxi_cyc_Dirigent"/>
</dbReference>
<keyword evidence="3 4" id="KW-0964">Secreted</keyword>
<comment type="subunit">
    <text evidence="2 4">Homodimer.</text>
</comment>
<dbReference type="PANTHER" id="PTHR21495">
    <property type="entry name" value="NUCLEOPORIN-RELATED"/>
    <property type="match status" value="1"/>
</dbReference>
<evidence type="ECO:0000256" key="4">
    <source>
        <dbReference type="RuleBase" id="RU363099"/>
    </source>
</evidence>
<keyword evidence="6" id="KW-1185">Reference proteome</keyword>
<dbReference type="EMBL" id="JAHRHJ020000003">
    <property type="protein sequence ID" value="KAH9323249.1"/>
    <property type="molecule type" value="Genomic_DNA"/>
</dbReference>
<evidence type="ECO:0000313" key="5">
    <source>
        <dbReference type="EMBL" id="KAH9323249.1"/>
    </source>
</evidence>
<dbReference type="Proteomes" id="UP000824469">
    <property type="component" value="Unassembled WGS sequence"/>
</dbReference>
<keyword evidence="4" id="KW-0052">Apoplast</keyword>
<dbReference type="AlphaFoldDB" id="A0AA38GKG4"/>
<sequence length="216" mass="23966">MLSSSSSNLAVASEMNMVLYLQETLSGVDATIQTVAGVNGTSSGLLAFGTVNVIDHVVTEGPLPSSKVLGRMQGFEARPDPKNTGFHMFSSIIFQTGKYNGSSLEIQGTNRFSLPQREVSVVGGTGRFRYAHGYALLDFLHKTGQTLSFKFNITFRQPIPTILHFKQYKRNVIKNKSIQTQLVTLVVEVSWKLWLSYNSCHYVTLLSSSIFPIYSW</sequence>
<dbReference type="GO" id="GO:0009699">
    <property type="term" value="P:phenylpropanoid biosynthetic process"/>
    <property type="evidence" value="ECO:0007669"/>
    <property type="project" value="UniProtKB-ARBA"/>
</dbReference>
<evidence type="ECO:0000256" key="3">
    <source>
        <dbReference type="ARBA" id="ARBA00022525"/>
    </source>
</evidence>
<evidence type="ECO:0000256" key="1">
    <source>
        <dbReference type="ARBA" id="ARBA00010746"/>
    </source>
</evidence>
<proteinExistence type="inferred from homology"/>
<name>A0AA38GKG4_TAXCH</name>
<dbReference type="Gene3D" id="2.40.480.10">
    <property type="entry name" value="Allene oxide cyclase-like"/>
    <property type="match status" value="1"/>
</dbReference>
<dbReference type="InterPro" id="IPR004265">
    <property type="entry name" value="Dirigent"/>
</dbReference>
<comment type="subcellular location">
    <subcellularLocation>
        <location evidence="4">Secreted</location>
        <location evidence="4">Extracellular space</location>
        <location evidence="4">Apoplast</location>
    </subcellularLocation>
</comment>
<organism evidence="5 6">
    <name type="scientific">Taxus chinensis</name>
    <name type="common">Chinese yew</name>
    <name type="synonym">Taxus wallichiana var. chinensis</name>
    <dbReference type="NCBI Taxonomy" id="29808"/>
    <lineage>
        <taxon>Eukaryota</taxon>
        <taxon>Viridiplantae</taxon>
        <taxon>Streptophyta</taxon>
        <taxon>Embryophyta</taxon>
        <taxon>Tracheophyta</taxon>
        <taxon>Spermatophyta</taxon>
        <taxon>Pinopsida</taxon>
        <taxon>Pinidae</taxon>
        <taxon>Conifers II</taxon>
        <taxon>Cupressales</taxon>
        <taxon>Taxaceae</taxon>
        <taxon>Taxus</taxon>
    </lineage>
</organism>
<feature type="non-terminal residue" evidence="5">
    <location>
        <position position="1"/>
    </location>
</feature>
<gene>
    <name evidence="5" type="ORF">KI387_017888</name>
</gene>
<evidence type="ECO:0000313" key="6">
    <source>
        <dbReference type="Proteomes" id="UP000824469"/>
    </source>
</evidence>
<accession>A0AA38GKG4</accession>
<dbReference type="Pfam" id="PF03018">
    <property type="entry name" value="Dirigent"/>
    <property type="match status" value="1"/>
</dbReference>
<comment type="similarity">
    <text evidence="1 4">Belongs to the plant dirigent protein family.</text>
</comment>
<dbReference type="GO" id="GO:0048046">
    <property type="term" value="C:apoplast"/>
    <property type="evidence" value="ECO:0007669"/>
    <property type="project" value="UniProtKB-SubCell"/>
</dbReference>
<comment type="caution">
    <text evidence="5">The sequence shown here is derived from an EMBL/GenBank/DDBJ whole genome shotgun (WGS) entry which is preliminary data.</text>
</comment>
<evidence type="ECO:0000256" key="2">
    <source>
        <dbReference type="ARBA" id="ARBA00011738"/>
    </source>
</evidence>
<reference evidence="5 6" key="1">
    <citation type="journal article" date="2021" name="Nat. Plants">
        <title>The Taxus genome provides insights into paclitaxel biosynthesis.</title>
        <authorList>
            <person name="Xiong X."/>
            <person name="Gou J."/>
            <person name="Liao Q."/>
            <person name="Li Y."/>
            <person name="Zhou Q."/>
            <person name="Bi G."/>
            <person name="Li C."/>
            <person name="Du R."/>
            <person name="Wang X."/>
            <person name="Sun T."/>
            <person name="Guo L."/>
            <person name="Liang H."/>
            <person name="Lu P."/>
            <person name="Wu Y."/>
            <person name="Zhang Z."/>
            <person name="Ro D.K."/>
            <person name="Shang Y."/>
            <person name="Huang S."/>
            <person name="Yan J."/>
        </authorList>
    </citation>
    <scope>NUCLEOTIDE SEQUENCE [LARGE SCALE GENOMIC DNA]</scope>
    <source>
        <strain evidence="5">Ta-2019</strain>
    </source>
</reference>
<protein>
    <recommendedName>
        <fullName evidence="4">Dirigent protein</fullName>
    </recommendedName>
</protein>
<dbReference type="OMA" id="INERPQM"/>